<sequence>MPAHAAVLDVLGQQIKQRGVVLSGDLGLEGLFVREALRRHFGLQYLPVEENATGKIIFGRVNVGINDEDYRGPVTVLPDGTIIISASLGRKGVLEVLRDDLGVYVPQQAVEAVKTPAEQVNVLDYRNTFNLVGYLTPEQLWDLAECGLLGKSLTDAEIAAFGLREAVEKRKADLDSAAVRLKAGRVPGTGVTVVEEPIPDGERVAFALGYDYFVRVNSYAPFSLLGFEVIARPGKRIPGRLISWAKGLENVERAGFYVDPDGRRLWVGEAPHLGSGVRLSPEDVRKAVAQAMIEEQKVRTVDGLLARFEKPGVSEEASGNVVKREALFRLRPPRLGLKL</sequence>
<proteinExistence type="predicted"/>
<gene>
    <name evidence="1" type="ORF">SAMN00808754_1469</name>
</gene>
<protein>
    <submittedName>
        <fullName evidence="1">Uncharacterized protein</fullName>
    </submittedName>
</protein>
<organism evidence="1 2">
    <name type="scientific">Thermanaeromonas toyohensis ToBE</name>
    <dbReference type="NCBI Taxonomy" id="698762"/>
    <lineage>
        <taxon>Bacteria</taxon>
        <taxon>Bacillati</taxon>
        <taxon>Bacillota</taxon>
        <taxon>Clostridia</taxon>
        <taxon>Neomoorellales</taxon>
        <taxon>Neomoorellaceae</taxon>
        <taxon>Thermanaeromonas</taxon>
    </lineage>
</organism>
<dbReference type="Proteomes" id="UP000192569">
    <property type="component" value="Chromosome I"/>
</dbReference>
<keyword evidence="2" id="KW-1185">Reference proteome</keyword>
<evidence type="ECO:0000313" key="2">
    <source>
        <dbReference type="Proteomes" id="UP000192569"/>
    </source>
</evidence>
<name>A0A1W1VSM1_9FIRM</name>
<accession>A0A1W1VSM1</accession>
<dbReference type="AlphaFoldDB" id="A0A1W1VSM1"/>
<dbReference type="EMBL" id="LT838272">
    <property type="protein sequence ID" value="SMB96372.1"/>
    <property type="molecule type" value="Genomic_DNA"/>
</dbReference>
<reference evidence="1 2" key="1">
    <citation type="submission" date="2017-04" db="EMBL/GenBank/DDBJ databases">
        <authorList>
            <person name="Afonso C.L."/>
            <person name="Miller P.J."/>
            <person name="Scott M.A."/>
            <person name="Spackman E."/>
            <person name="Goraichik I."/>
            <person name="Dimitrov K.M."/>
            <person name="Suarez D.L."/>
            <person name="Swayne D.E."/>
        </authorList>
    </citation>
    <scope>NUCLEOTIDE SEQUENCE [LARGE SCALE GENOMIC DNA]</scope>
    <source>
        <strain evidence="1 2">ToBE</strain>
    </source>
</reference>
<evidence type="ECO:0000313" key="1">
    <source>
        <dbReference type="EMBL" id="SMB96372.1"/>
    </source>
</evidence>
<dbReference type="RefSeq" id="WP_084665085.1">
    <property type="nucleotide sequence ID" value="NZ_LT838272.1"/>
</dbReference>
<dbReference type="STRING" id="698762.SAMN00808754_1469"/>